<evidence type="ECO:0000313" key="2">
    <source>
        <dbReference type="Proteomes" id="UP000182573"/>
    </source>
</evidence>
<sequence length="35" mass="3971">MTATSQTEDDDHLADIEDGCGCTEVWEHMSEQRDD</sequence>
<dbReference type="Proteomes" id="UP000182573">
    <property type="component" value="Unassembled WGS sequence"/>
</dbReference>
<dbReference type="AlphaFoldDB" id="A0A1H3A8A1"/>
<reference evidence="1 2" key="1">
    <citation type="submission" date="2016-10" db="EMBL/GenBank/DDBJ databases">
        <authorList>
            <person name="de Groot N.N."/>
        </authorList>
    </citation>
    <scope>NUCLEOTIDE SEQUENCE [LARGE SCALE GENOMIC DNA]</scope>
    <source>
        <strain evidence="1 2">DSM 3756</strain>
    </source>
</reference>
<accession>A0A1H3A8A1</accession>
<dbReference type="EMBL" id="FNOF01000022">
    <property type="protein sequence ID" value="SDX25863.1"/>
    <property type="molecule type" value="Genomic_DNA"/>
</dbReference>
<gene>
    <name evidence="1" type="ORF">SAMN05443574_12236</name>
</gene>
<organism evidence="1 2">
    <name type="scientific">Haloarcula vallismortis</name>
    <name type="common">Halobacterium vallismortis</name>
    <dbReference type="NCBI Taxonomy" id="28442"/>
    <lineage>
        <taxon>Archaea</taxon>
        <taxon>Methanobacteriati</taxon>
        <taxon>Methanobacteriota</taxon>
        <taxon>Stenosarchaea group</taxon>
        <taxon>Halobacteria</taxon>
        <taxon>Halobacteriales</taxon>
        <taxon>Haloarculaceae</taxon>
        <taxon>Haloarcula</taxon>
    </lineage>
</organism>
<dbReference type="STRING" id="28442.SAMN05443574_12236"/>
<protein>
    <submittedName>
        <fullName evidence="1">Uncharacterized protein</fullName>
    </submittedName>
</protein>
<evidence type="ECO:0000313" key="1">
    <source>
        <dbReference type="EMBL" id="SDX25863.1"/>
    </source>
</evidence>
<name>A0A1H3A8A1_HALVA</name>
<proteinExistence type="predicted"/>